<dbReference type="EMBL" id="AP022620">
    <property type="protein sequence ID" value="BBZ79023.1"/>
    <property type="molecule type" value="Genomic_DNA"/>
</dbReference>
<feature type="region of interest" description="Disordered" evidence="1">
    <location>
        <begin position="289"/>
        <end position="319"/>
    </location>
</feature>
<keyword evidence="2" id="KW-0472">Membrane</keyword>
<dbReference type="InterPro" id="IPR027948">
    <property type="entry name" value="DUF4436"/>
</dbReference>
<keyword evidence="2" id="KW-0812">Transmembrane</keyword>
<evidence type="ECO:0000256" key="2">
    <source>
        <dbReference type="SAM" id="Phobius"/>
    </source>
</evidence>
<protein>
    <recommendedName>
        <fullName evidence="5">DUF4436 domain-containing protein</fullName>
    </recommendedName>
</protein>
<evidence type="ECO:0008006" key="5">
    <source>
        <dbReference type="Google" id="ProtNLM"/>
    </source>
</evidence>
<dbReference type="Proteomes" id="UP000467249">
    <property type="component" value="Chromosome"/>
</dbReference>
<dbReference type="RefSeq" id="WP_246224453.1">
    <property type="nucleotide sequence ID" value="NZ_AP022620.1"/>
</dbReference>
<reference evidence="3 4" key="1">
    <citation type="journal article" date="2019" name="Emerg. Microbes Infect.">
        <title>Comprehensive subspecies identification of 175 nontuberculous mycobacteria species based on 7547 genomic profiles.</title>
        <authorList>
            <person name="Matsumoto Y."/>
            <person name="Kinjo T."/>
            <person name="Motooka D."/>
            <person name="Nabeya D."/>
            <person name="Jung N."/>
            <person name="Uechi K."/>
            <person name="Horii T."/>
            <person name="Iida T."/>
            <person name="Fujita J."/>
            <person name="Nakamura S."/>
        </authorList>
    </citation>
    <scope>NUCLEOTIDE SEQUENCE [LARGE SCALE GENOMIC DNA]</scope>
    <source>
        <strain evidence="3 4">JCM 30275</strain>
    </source>
</reference>
<dbReference type="Pfam" id="PF14494">
    <property type="entry name" value="DUF4436"/>
    <property type="match status" value="1"/>
</dbReference>
<keyword evidence="4" id="KW-1185">Reference proteome</keyword>
<gene>
    <name evidence="3" type="ORF">MANY_43600</name>
</gene>
<accession>A0A6N4WF34</accession>
<keyword evidence="2" id="KW-1133">Transmembrane helix</keyword>
<dbReference type="KEGG" id="many:MANY_43600"/>
<feature type="compositionally biased region" description="Acidic residues" evidence="1">
    <location>
        <begin position="309"/>
        <end position="319"/>
    </location>
</feature>
<sequence>MRERLRQVRRISVRRILGFGAVLAIIVAASVSGFLVSNSNTDQVTDFGDFDNPNRVEVTAWITKIDTAGQAYSMTVTDVRPFGSLADDSGNFAKDATLFTNAVGNWRDPIKAGDSAPDVEQRMFMTGHVTNYPFDRYQSTMELHVIDGDGTELPTAVTVMNTDLFFQIDTAKATSSSGGTLIRLGIHRSAPTLVFAVFIMVLMLGLSAAAVAAAFYVLHWRRGLIFPACSMMAAILFALIPLRNAVPGSPPIGSIIDFGSFFIAEAIISISLITSVLLGFRHQLSIERTDTTESIDEPGEAHSQTPAAEADDPDTVVPA</sequence>
<name>A0A6N4WF34_9MYCO</name>
<dbReference type="AlphaFoldDB" id="A0A6N4WF34"/>
<feature type="transmembrane region" description="Helical" evidence="2">
    <location>
        <begin position="193"/>
        <end position="217"/>
    </location>
</feature>
<proteinExistence type="predicted"/>
<evidence type="ECO:0000313" key="4">
    <source>
        <dbReference type="Proteomes" id="UP000467249"/>
    </source>
</evidence>
<organism evidence="3 4">
    <name type="scientific">Mycolicibacterium anyangense</name>
    <dbReference type="NCBI Taxonomy" id="1431246"/>
    <lineage>
        <taxon>Bacteria</taxon>
        <taxon>Bacillati</taxon>
        <taxon>Actinomycetota</taxon>
        <taxon>Actinomycetes</taxon>
        <taxon>Mycobacteriales</taxon>
        <taxon>Mycobacteriaceae</taxon>
        <taxon>Mycolicibacterium</taxon>
    </lineage>
</organism>
<evidence type="ECO:0000313" key="3">
    <source>
        <dbReference type="EMBL" id="BBZ79023.1"/>
    </source>
</evidence>
<feature type="transmembrane region" description="Helical" evidence="2">
    <location>
        <begin position="258"/>
        <end position="280"/>
    </location>
</feature>
<evidence type="ECO:0000256" key="1">
    <source>
        <dbReference type="SAM" id="MobiDB-lite"/>
    </source>
</evidence>
<feature type="transmembrane region" description="Helical" evidence="2">
    <location>
        <begin position="224"/>
        <end position="246"/>
    </location>
</feature>
<feature type="transmembrane region" description="Helical" evidence="2">
    <location>
        <begin position="16"/>
        <end position="36"/>
    </location>
</feature>